<reference evidence="2 3" key="1">
    <citation type="submission" date="2024-04" db="EMBL/GenBank/DDBJ databases">
        <title>Draft genome sequence of Pseudoxanthomonas putridarboris WD12.</title>
        <authorList>
            <person name="Oh J."/>
        </authorList>
    </citation>
    <scope>NUCLEOTIDE SEQUENCE [LARGE SCALE GENOMIC DNA]</scope>
    <source>
        <strain evidence="2 3">WD12</strain>
    </source>
</reference>
<gene>
    <name evidence="2" type="ORF">AAD027_16160</name>
</gene>
<evidence type="ECO:0000256" key="1">
    <source>
        <dbReference type="SAM" id="SignalP"/>
    </source>
</evidence>
<keyword evidence="3" id="KW-1185">Reference proteome</keyword>
<sequence>MKNRPALLSVSAFAAFAMAPSPAAAEDLSPVDSFFVSAGVYRSSNDVKLRWHPSSGAGAGSRVDLKRDLGIDTDGTDPFFEIGGSFGHGRNGHRHKFEAFRYSYDGGSSLTLDGDYVIGDGTYVDGADFEGDLDVEMTGLSYTWFFHNRDGHAFGVGVGAIRYDITASFAAAARADEEIEAVYGSVSEAAWVPQIHVEYARSLSRHWRIGLDASYVKKSGGSVEGDAVDIGAKVDYLPWQHFGFSLRYNYNDVELDFKKSRFTGDIDVKSRGPQLIATYRF</sequence>
<accession>A0ABU9J3Q4</accession>
<organism evidence="2 3">
    <name type="scientific">Pseudoxanthomonas putridarboris</name>
    <dbReference type="NCBI Taxonomy" id="752605"/>
    <lineage>
        <taxon>Bacteria</taxon>
        <taxon>Pseudomonadati</taxon>
        <taxon>Pseudomonadota</taxon>
        <taxon>Gammaproteobacteria</taxon>
        <taxon>Lysobacterales</taxon>
        <taxon>Lysobacteraceae</taxon>
        <taxon>Pseudoxanthomonas</taxon>
    </lineage>
</organism>
<evidence type="ECO:0008006" key="4">
    <source>
        <dbReference type="Google" id="ProtNLM"/>
    </source>
</evidence>
<comment type="caution">
    <text evidence="2">The sequence shown here is derived from an EMBL/GenBank/DDBJ whole genome shotgun (WGS) entry which is preliminary data.</text>
</comment>
<feature type="chain" id="PRO_5047417642" description="Outer membrane protein beta-barrel domain-containing protein" evidence="1">
    <location>
        <begin position="26"/>
        <end position="281"/>
    </location>
</feature>
<evidence type="ECO:0000313" key="3">
    <source>
        <dbReference type="Proteomes" id="UP001459204"/>
    </source>
</evidence>
<dbReference type="Proteomes" id="UP001459204">
    <property type="component" value="Unassembled WGS sequence"/>
</dbReference>
<protein>
    <recommendedName>
        <fullName evidence="4">Outer membrane protein beta-barrel domain-containing protein</fullName>
    </recommendedName>
</protein>
<proteinExistence type="predicted"/>
<name>A0ABU9J3Q4_9GAMM</name>
<dbReference type="EMBL" id="JBBWWT010000009">
    <property type="protein sequence ID" value="MEL1265890.1"/>
    <property type="molecule type" value="Genomic_DNA"/>
</dbReference>
<keyword evidence="1" id="KW-0732">Signal</keyword>
<feature type="signal peptide" evidence="1">
    <location>
        <begin position="1"/>
        <end position="25"/>
    </location>
</feature>
<dbReference type="RefSeq" id="WP_341727063.1">
    <property type="nucleotide sequence ID" value="NZ_JBBWWT010000009.1"/>
</dbReference>
<evidence type="ECO:0000313" key="2">
    <source>
        <dbReference type="EMBL" id="MEL1265890.1"/>
    </source>
</evidence>